<keyword evidence="4 10" id="KW-0547">Nucleotide-binding</keyword>
<dbReference type="NCBIfam" id="TIGR00440">
    <property type="entry name" value="glnS"/>
    <property type="match status" value="1"/>
</dbReference>
<evidence type="ECO:0000259" key="13">
    <source>
        <dbReference type="Pfam" id="PF20974"/>
    </source>
</evidence>
<dbReference type="InterPro" id="IPR020061">
    <property type="entry name" value="Glu_tRNA_lig_a-bdl"/>
</dbReference>
<dbReference type="Pfam" id="PF03950">
    <property type="entry name" value="tRNA-synt_1c_C"/>
    <property type="match status" value="1"/>
</dbReference>
<evidence type="ECO:0000313" key="14">
    <source>
        <dbReference type="EMBL" id="RGW48301.1"/>
    </source>
</evidence>
<keyword evidence="2" id="KW-0963">Cytoplasm</keyword>
<name>A0A395XH98_9FIRM</name>
<comment type="catalytic activity">
    <reaction evidence="8">
        <text>tRNA(Gln) + L-glutamine + ATP = L-glutaminyl-tRNA(Gln) + AMP + diphosphate</text>
        <dbReference type="Rhea" id="RHEA:20121"/>
        <dbReference type="Rhea" id="RHEA-COMP:9662"/>
        <dbReference type="Rhea" id="RHEA-COMP:9681"/>
        <dbReference type="ChEBI" id="CHEBI:30616"/>
        <dbReference type="ChEBI" id="CHEBI:33019"/>
        <dbReference type="ChEBI" id="CHEBI:58359"/>
        <dbReference type="ChEBI" id="CHEBI:78442"/>
        <dbReference type="ChEBI" id="CHEBI:78521"/>
        <dbReference type="ChEBI" id="CHEBI:456215"/>
        <dbReference type="EC" id="6.1.1.18"/>
    </reaction>
</comment>
<dbReference type="AlphaFoldDB" id="A0A395XH98"/>
<evidence type="ECO:0000313" key="15">
    <source>
        <dbReference type="EMBL" id="RHN19035.1"/>
    </source>
</evidence>
<dbReference type="Pfam" id="PF00749">
    <property type="entry name" value="tRNA-synt_1c"/>
    <property type="match status" value="1"/>
</dbReference>
<dbReference type="InterPro" id="IPR001412">
    <property type="entry name" value="aa-tRNA-synth_I_CS"/>
</dbReference>
<dbReference type="Proteomes" id="UP000285652">
    <property type="component" value="Unassembled WGS sequence"/>
</dbReference>
<sequence length="556" mass="64320">MAEETVSKNFIEQEIDKDLAEGVYTEVCTRFPPEPNGYLHIGHAKSILLNSGLAKEYGGTFHLRFDDTNPMKEDMEFVESIKEDVQWLGADYKDHLYFASNYFDTMYECAVKLIKKGKAYVCDLSADEIREYRGTLTEPGKDSPYRDRSVEENLDLFERMKNGEFEDGTKVLRAKIDMASPNINMRDPVIYRVAHMTHHNTGDKWCIYPMYDFAHPIEDAVEHITHSICTLEFEDHRPLYDWVVKECEFDPAPRQIEFSKLYLTNVVTGKRYIKKLVQDGIVDGWDDPRLVSIAALRRRGFTPESLKMFIELCGVSKSQSSVDYAMLEYCIREDLKLKRPRMMAVLDPIKLVIDNYPEGEVEYLEADNNLENPELGKRQIPFCKELYIERDDFMIEPPKKYFRLFPGNEVRLMNAYFVTCTSYETDEDGNVTVVHATYDPETKCGTGFTGRKVKGTIHWVAAPYAKQAEIRLYENLVDEEKGVYNKEDGSLNLNPHSLEIRKNCYVEDSFAEAKGCDSFQFVRNGYFCIDSKDSTPENLVFNRIVSLKSSFKLPKK</sequence>
<proteinExistence type="inferred from homology"/>
<dbReference type="Gene3D" id="2.40.240.10">
    <property type="entry name" value="Ribosomal Protein L25, Chain P"/>
    <property type="match status" value="2"/>
</dbReference>
<organism evidence="14 16">
    <name type="scientific">Dorea formicigenerans</name>
    <dbReference type="NCBI Taxonomy" id="39486"/>
    <lineage>
        <taxon>Bacteria</taxon>
        <taxon>Bacillati</taxon>
        <taxon>Bacillota</taxon>
        <taxon>Clostridia</taxon>
        <taxon>Lachnospirales</taxon>
        <taxon>Lachnospiraceae</taxon>
        <taxon>Dorea</taxon>
    </lineage>
</organism>
<evidence type="ECO:0000256" key="4">
    <source>
        <dbReference type="ARBA" id="ARBA00022741"/>
    </source>
</evidence>
<dbReference type="InterPro" id="IPR011035">
    <property type="entry name" value="Ribosomal_bL25/Gln-tRNA_synth"/>
</dbReference>
<evidence type="ECO:0000256" key="6">
    <source>
        <dbReference type="ARBA" id="ARBA00022917"/>
    </source>
</evidence>
<dbReference type="Gene3D" id="1.10.1160.10">
    <property type="entry name" value="Glutamyl-trna Synthetase, Domain 2"/>
    <property type="match status" value="1"/>
</dbReference>
<dbReference type="FunFam" id="1.10.1160.10:FF:000001">
    <property type="entry name" value="Glutamine--tRNA ligase"/>
    <property type="match status" value="1"/>
</dbReference>
<evidence type="ECO:0000259" key="12">
    <source>
        <dbReference type="Pfam" id="PF03950"/>
    </source>
</evidence>
<evidence type="ECO:0000256" key="3">
    <source>
        <dbReference type="ARBA" id="ARBA00022598"/>
    </source>
</evidence>
<feature type="domain" description="tRNA synthetases class I (E and Q) anti-codon binding" evidence="13">
    <location>
        <begin position="456"/>
        <end position="530"/>
    </location>
</feature>
<accession>A0A395XH98</accession>
<dbReference type="PROSITE" id="PS00178">
    <property type="entry name" value="AA_TRNA_LIGASE_I"/>
    <property type="match status" value="1"/>
</dbReference>
<evidence type="ECO:0000256" key="2">
    <source>
        <dbReference type="ARBA" id="ARBA00022490"/>
    </source>
</evidence>
<evidence type="ECO:0000256" key="1">
    <source>
        <dbReference type="ARBA" id="ARBA00012836"/>
    </source>
</evidence>
<dbReference type="GO" id="GO:0006425">
    <property type="term" value="P:glutaminyl-tRNA aminoacylation"/>
    <property type="evidence" value="ECO:0007669"/>
    <property type="project" value="UniProtKB-UniRule"/>
</dbReference>
<dbReference type="Pfam" id="PF20974">
    <property type="entry name" value="tRNA-synt_1c_C2"/>
    <property type="match status" value="1"/>
</dbReference>
<keyword evidence="3 10" id="KW-0436">Ligase</keyword>
<dbReference type="SUPFAM" id="SSF52374">
    <property type="entry name" value="Nucleotidylyl transferase"/>
    <property type="match status" value="1"/>
</dbReference>
<dbReference type="GO" id="GO:0005829">
    <property type="term" value="C:cytosol"/>
    <property type="evidence" value="ECO:0007669"/>
    <property type="project" value="TreeGrafter"/>
</dbReference>
<evidence type="ECO:0000259" key="11">
    <source>
        <dbReference type="Pfam" id="PF00749"/>
    </source>
</evidence>
<dbReference type="PRINTS" id="PR00987">
    <property type="entry name" value="TRNASYNTHGLU"/>
</dbReference>
<dbReference type="GO" id="GO:0004819">
    <property type="term" value="F:glutamine-tRNA ligase activity"/>
    <property type="evidence" value="ECO:0007669"/>
    <property type="project" value="UniProtKB-UniRule"/>
</dbReference>
<protein>
    <recommendedName>
        <fullName evidence="1 9">Glutamine--tRNA ligase</fullName>
        <ecNumber evidence="1 9">6.1.1.18</ecNumber>
    </recommendedName>
</protein>
<dbReference type="NCBIfam" id="NF011291">
    <property type="entry name" value="PRK14703.1"/>
    <property type="match status" value="1"/>
</dbReference>
<dbReference type="FunFam" id="3.90.800.10:FF:000001">
    <property type="entry name" value="Glutamine--tRNA ligase"/>
    <property type="match status" value="1"/>
</dbReference>
<evidence type="ECO:0000256" key="10">
    <source>
        <dbReference type="RuleBase" id="RU363037"/>
    </source>
</evidence>
<dbReference type="Proteomes" id="UP000266376">
    <property type="component" value="Unassembled WGS sequence"/>
</dbReference>
<evidence type="ECO:0000256" key="8">
    <source>
        <dbReference type="ARBA" id="ARBA00048270"/>
    </source>
</evidence>
<dbReference type="PANTHER" id="PTHR43097:SF5">
    <property type="entry name" value="GLUTAMATE--TRNA LIGASE"/>
    <property type="match status" value="1"/>
</dbReference>
<feature type="domain" description="Glutamyl/glutaminyl-tRNA synthetase class Ib catalytic" evidence="11">
    <location>
        <begin position="26"/>
        <end position="336"/>
    </location>
</feature>
<dbReference type="RefSeq" id="WP_118447103.1">
    <property type="nucleotide sequence ID" value="NZ_QRQQ01000001.1"/>
</dbReference>
<dbReference type="Gene3D" id="3.40.50.620">
    <property type="entry name" value="HUPs"/>
    <property type="match status" value="1"/>
</dbReference>
<evidence type="ECO:0000256" key="7">
    <source>
        <dbReference type="ARBA" id="ARBA00023146"/>
    </source>
</evidence>
<dbReference type="FunFam" id="3.40.50.620:FF:000037">
    <property type="entry name" value="Glutamine--tRNA ligase cytoplasmic"/>
    <property type="match status" value="1"/>
</dbReference>
<dbReference type="InterPro" id="IPR020058">
    <property type="entry name" value="Glu/Gln-tRNA-synth_Ib_cat-dom"/>
</dbReference>
<keyword evidence="6 10" id="KW-0648">Protein biosynthesis</keyword>
<keyword evidence="5 10" id="KW-0067">ATP-binding</keyword>
<dbReference type="InterPro" id="IPR020059">
    <property type="entry name" value="Glu/Gln-tRNA-synth_Ib_codon-bd"/>
</dbReference>
<dbReference type="Gene3D" id="3.90.800.10">
    <property type="entry name" value="Glutamyl-tRNA Synthetase, Domain 3"/>
    <property type="match status" value="1"/>
</dbReference>
<dbReference type="InterPro" id="IPR000924">
    <property type="entry name" value="Glu/Gln-tRNA-synth"/>
</dbReference>
<comment type="caution">
    <text evidence="14">The sequence shown here is derived from an EMBL/GenBank/DDBJ whole genome shotgun (WGS) entry which is preliminary data.</text>
</comment>
<dbReference type="EMBL" id="QSAJ01000056">
    <property type="protein sequence ID" value="RGW48301.1"/>
    <property type="molecule type" value="Genomic_DNA"/>
</dbReference>
<dbReference type="InterPro" id="IPR014729">
    <property type="entry name" value="Rossmann-like_a/b/a_fold"/>
</dbReference>
<reference evidence="16 17" key="1">
    <citation type="submission" date="2018-08" db="EMBL/GenBank/DDBJ databases">
        <title>A genome reference for cultivated species of the human gut microbiota.</title>
        <authorList>
            <person name="Zou Y."/>
            <person name="Xue W."/>
            <person name="Luo G."/>
        </authorList>
    </citation>
    <scope>NUCLEOTIDE SEQUENCE [LARGE SCALE GENOMIC DNA]</scope>
    <source>
        <strain evidence="14 16">AF12-11</strain>
        <strain evidence="15 17">AF31-13BH</strain>
    </source>
</reference>
<dbReference type="EC" id="6.1.1.18" evidence="1 9"/>
<dbReference type="InterPro" id="IPR020056">
    <property type="entry name" value="Rbsml_bL25/Gln-tRNA_synth_N"/>
</dbReference>
<evidence type="ECO:0000256" key="9">
    <source>
        <dbReference type="NCBIfam" id="TIGR00440"/>
    </source>
</evidence>
<gene>
    <name evidence="14" type="ORF">DWV67_14920</name>
    <name evidence="15" type="ORF">DWZ24_00260</name>
</gene>
<dbReference type="PANTHER" id="PTHR43097">
    <property type="entry name" value="GLUTAMINE-TRNA LIGASE"/>
    <property type="match status" value="1"/>
</dbReference>
<dbReference type="InterPro" id="IPR004514">
    <property type="entry name" value="Gln-tRNA-synth"/>
</dbReference>
<dbReference type="InterPro" id="IPR049437">
    <property type="entry name" value="tRNA-synt_1c_C2"/>
</dbReference>
<dbReference type="GO" id="GO:0005524">
    <property type="term" value="F:ATP binding"/>
    <property type="evidence" value="ECO:0007669"/>
    <property type="project" value="UniProtKB-KW"/>
</dbReference>
<comment type="similarity">
    <text evidence="10">Belongs to the class-I aminoacyl-tRNA synthetase family.</text>
</comment>
<evidence type="ECO:0000313" key="16">
    <source>
        <dbReference type="Proteomes" id="UP000266376"/>
    </source>
</evidence>
<evidence type="ECO:0000313" key="17">
    <source>
        <dbReference type="Proteomes" id="UP000285652"/>
    </source>
</evidence>
<feature type="domain" description="Glutamyl/glutaminyl-tRNA synthetase class Ib anti-codon binding" evidence="12">
    <location>
        <begin position="340"/>
        <end position="439"/>
    </location>
</feature>
<dbReference type="SUPFAM" id="SSF50715">
    <property type="entry name" value="Ribosomal protein L25-like"/>
    <property type="match status" value="1"/>
</dbReference>
<evidence type="ECO:0000256" key="5">
    <source>
        <dbReference type="ARBA" id="ARBA00022840"/>
    </source>
</evidence>
<keyword evidence="7 10" id="KW-0030">Aminoacyl-tRNA synthetase</keyword>
<dbReference type="InterPro" id="IPR050132">
    <property type="entry name" value="Gln/Glu-tRNA_Ligase"/>
</dbReference>
<dbReference type="EMBL" id="QRQQ01000001">
    <property type="protein sequence ID" value="RHN19035.1"/>
    <property type="molecule type" value="Genomic_DNA"/>
</dbReference>